<evidence type="ECO:0000313" key="3">
    <source>
        <dbReference type="Ensembl" id="ENSSFOP00015028298.1"/>
    </source>
</evidence>
<sequence length="157" mass="17366">MVESSTVVVETPGESPQRGREGKCPLADRHLDREDVRRVIRECRDESFWCRALPLSLGSMAVTGGLIYNGVLKSSGRFGPLPKVAVAGVLGYVVGKASYMSTCREKFHKLGLEPFGPGFGPGFGPRFWNAPEHRRHCHHVCEECKKEASVRKETSHS</sequence>
<dbReference type="RefSeq" id="XP_029110847.1">
    <property type="nucleotide sequence ID" value="XM_029255014.1"/>
</dbReference>
<reference evidence="3 4" key="1">
    <citation type="submission" date="2019-04" db="EMBL/GenBank/DDBJ databases">
        <authorList>
            <consortium name="Wellcome Sanger Institute Data Sharing"/>
        </authorList>
    </citation>
    <scope>NUCLEOTIDE SEQUENCE [LARGE SCALE GENOMIC DNA]</scope>
</reference>
<dbReference type="GeneTree" id="ENSGT00530000063690"/>
<dbReference type="CTD" id="132299"/>
<dbReference type="InterPro" id="IPR009764">
    <property type="entry name" value="OCIA_dom"/>
</dbReference>
<dbReference type="OrthoDB" id="10003372at2759"/>
<dbReference type="Ensembl" id="ENSSFOT00015028619.2">
    <property type="protein sequence ID" value="ENSSFOP00015028298.1"/>
    <property type="gene ID" value="ENSSFOG00015018166.2"/>
</dbReference>
<dbReference type="PANTHER" id="PTHR13336">
    <property type="entry name" value="OVARIAN CARCINOMA IMMUNOREACTIVE ANTIGEN"/>
    <property type="match status" value="1"/>
</dbReference>
<dbReference type="GeneID" id="108922783"/>
<evidence type="ECO:0000259" key="2">
    <source>
        <dbReference type="Pfam" id="PF07051"/>
    </source>
</evidence>
<evidence type="ECO:0000313" key="4">
    <source>
        <dbReference type="Proteomes" id="UP000694397"/>
    </source>
</evidence>
<dbReference type="AlphaFoldDB" id="A0A8C9S257"/>
<name>A0A8C9S257_SCLFO</name>
<accession>A0A8C9S257</accession>
<keyword evidence="4" id="KW-1185">Reference proteome</keyword>
<evidence type="ECO:0000256" key="1">
    <source>
        <dbReference type="SAM" id="MobiDB-lite"/>
    </source>
</evidence>
<feature type="domain" description="OCIA" evidence="2">
    <location>
        <begin position="33"/>
        <end position="111"/>
    </location>
</feature>
<dbReference type="Pfam" id="PF07051">
    <property type="entry name" value="OCIA"/>
    <property type="match status" value="1"/>
</dbReference>
<dbReference type="PANTHER" id="PTHR13336:SF2">
    <property type="entry name" value="OCIA DOMAIN-CONTAINING PROTEIN 2"/>
    <property type="match status" value="1"/>
</dbReference>
<dbReference type="Proteomes" id="UP000694397">
    <property type="component" value="Chromosome 9"/>
</dbReference>
<organism evidence="3 4">
    <name type="scientific">Scleropages formosus</name>
    <name type="common">Asian bonytongue</name>
    <name type="synonym">Osteoglossum formosum</name>
    <dbReference type="NCBI Taxonomy" id="113540"/>
    <lineage>
        <taxon>Eukaryota</taxon>
        <taxon>Metazoa</taxon>
        <taxon>Chordata</taxon>
        <taxon>Craniata</taxon>
        <taxon>Vertebrata</taxon>
        <taxon>Euteleostomi</taxon>
        <taxon>Actinopterygii</taxon>
        <taxon>Neopterygii</taxon>
        <taxon>Teleostei</taxon>
        <taxon>Osteoglossocephala</taxon>
        <taxon>Osteoglossomorpha</taxon>
        <taxon>Osteoglossiformes</taxon>
        <taxon>Osteoglossidae</taxon>
        <taxon>Scleropages</taxon>
    </lineage>
</organism>
<reference evidence="3" key="2">
    <citation type="submission" date="2025-08" db="UniProtKB">
        <authorList>
            <consortium name="Ensembl"/>
        </authorList>
    </citation>
    <scope>IDENTIFICATION</scope>
</reference>
<dbReference type="RefSeq" id="XP_018588631.1">
    <property type="nucleotide sequence ID" value="XM_018733115.2"/>
</dbReference>
<reference evidence="3" key="3">
    <citation type="submission" date="2025-09" db="UniProtKB">
        <authorList>
            <consortium name="Ensembl"/>
        </authorList>
    </citation>
    <scope>IDENTIFICATION</scope>
</reference>
<gene>
    <name evidence="3" type="primary">OCIAD2</name>
    <name evidence="3" type="synonym">ociad2</name>
</gene>
<feature type="region of interest" description="Disordered" evidence="1">
    <location>
        <begin position="1"/>
        <end position="24"/>
    </location>
</feature>
<dbReference type="KEGG" id="sfm:108922783"/>
<proteinExistence type="predicted"/>
<dbReference type="GO" id="GO:0005743">
    <property type="term" value="C:mitochondrial inner membrane"/>
    <property type="evidence" value="ECO:0007669"/>
    <property type="project" value="TreeGrafter"/>
</dbReference>
<dbReference type="InterPro" id="IPR040187">
    <property type="entry name" value="OCAD1/2"/>
</dbReference>
<protein>
    <submittedName>
        <fullName evidence="3">OCIA domain containing 2</fullName>
    </submittedName>
</protein>